<protein>
    <submittedName>
        <fullName evidence="1">Uncharacterized protein</fullName>
    </submittedName>
</protein>
<proteinExistence type="predicted"/>
<accession>A0A369CFU1</accession>
<comment type="caution">
    <text evidence="1">The sequence shown here is derived from an EMBL/GenBank/DDBJ whole genome shotgun (WGS) entry which is preliminary data.</text>
</comment>
<evidence type="ECO:0000313" key="2">
    <source>
        <dbReference type="Proteomes" id="UP000252707"/>
    </source>
</evidence>
<dbReference type="Proteomes" id="UP000252707">
    <property type="component" value="Unassembled WGS sequence"/>
</dbReference>
<dbReference type="AlphaFoldDB" id="A0A369CFU1"/>
<gene>
    <name evidence="1" type="ORF">DFQ59_104140</name>
</gene>
<dbReference type="EMBL" id="QPJY01000004">
    <property type="protein sequence ID" value="RCX30704.1"/>
    <property type="molecule type" value="Genomic_DNA"/>
</dbReference>
<reference evidence="1 2" key="1">
    <citation type="submission" date="2018-07" db="EMBL/GenBank/DDBJ databases">
        <title>Genomic Encyclopedia of Type Strains, Phase IV (KMG-IV): sequencing the most valuable type-strain genomes for metagenomic binning, comparative biology and taxonomic classification.</title>
        <authorList>
            <person name="Goeker M."/>
        </authorList>
    </citation>
    <scope>NUCLEOTIDE SEQUENCE [LARGE SCALE GENOMIC DNA]</scope>
    <source>
        <strain evidence="1 2">DSM 26407</strain>
    </source>
</reference>
<sequence length="192" mass="21087">MLAAVLALGCTPARDTFVRGDIITAPVPERFSVCHGHGCRWLDTVGLTPEQWLEVRRLFEPPAPDAAAERRRIATAVAYLERLSGARTGTAGDLAMTRFDRTGPDQLDCIDESTNTTTYLRLLESGGLLRHHAVAPRATRGLFIGRWPHTTAVIREIPGATAYAVDSWFHPNGAAPEILPLEVWRDGWRPGP</sequence>
<evidence type="ECO:0000313" key="1">
    <source>
        <dbReference type="EMBL" id="RCX30704.1"/>
    </source>
</evidence>
<keyword evidence="2" id="KW-1185">Reference proteome</keyword>
<name>A0A369CFU1_9GAMM</name>
<organism evidence="1 2">
    <name type="scientific">Thioalbus denitrificans</name>
    <dbReference type="NCBI Taxonomy" id="547122"/>
    <lineage>
        <taxon>Bacteria</taxon>
        <taxon>Pseudomonadati</taxon>
        <taxon>Pseudomonadota</taxon>
        <taxon>Gammaproteobacteria</taxon>
        <taxon>Chromatiales</taxon>
        <taxon>Ectothiorhodospiraceae</taxon>
        <taxon>Thioalbus</taxon>
    </lineage>
</organism>